<dbReference type="Pfam" id="PF13472">
    <property type="entry name" value="Lipase_GDSL_2"/>
    <property type="match status" value="1"/>
</dbReference>
<dbReference type="Gene3D" id="3.40.50.1110">
    <property type="entry name" value="SGNH hydrolase"/>
    <property type="match status" value="1"/>
</dbReference>
<dbReference type="PANTHER" id="PTHR30383">
    <property type="entry name" value="THIOESTERASE 1/PROTEASE 1/LYSOPHOSPHOLIPASE L1"/>
    <property type="match status" value="1"/>
</dbReference>
<evidence type="ECO:0000313" key="3">
    <source>
        <dbReference type="Proteomes" id="UP000095255"/>
    </source>
</evidence>
<protein>
    <recommendedName>
        <fullName evidence="1">SGNH hydrolase-type esterase domain-containing protein</fullName>
    </recommendedName>
</protein>
<dbReference type="EMBL" id="MJAT01000037">
    <property type="protein sequence ID" value="OEH84527.1"/>
    <property type="molecule type" value="Genomic_DNA"/>
</dbReference>
<accession>A0A1E5L351</accession>
<dbReference type="InterPro" id="IPR013830">
    <property type="entry name" value="SGNH_hydro"/>
</dbReference>
<feature type="domain" description="SGNH hydrolase-type esterase" evidence="1">
    <location>
        <begin position="6"/>
        <end position="167"/>
    </location>
</feature>
<dbReference type="SUPFAM" id="SSF52266">
    <property type="entry name" value="SGNH hydrolase"/>
    <property type="match status" value="1"/>
</dbReference>
<organism evidence="2 3">
    <name type="scientific">Desulfuribacillus stibiiarsenatis</name>
    <dbReference type="NCBI Taxonomy" id="1390249"/>
    <lineage>
        <taxon>Bacteria</taxon>
        <taxon>Bacillati</taxon>
        <taxon>Bacillota</taxon>
        <taxon>Desulfuribacillia</taxon>
        <taxon>Desulfuribacillales</taxon>
        <taxon>Desulfuribacillaceae</taxon>
        <taxon>Desulfuribacillus</taxon>
    </lineage>
</organism>
<dbReference type="STRING" id="1390249.BHU72_08430"/>
<sequence>MKIIGLGDSITGGYPYSQNDSWFNLVCEKLNVEFVNMGVNGDLTSGMLKRLPDALLNNPDMVIILGSTNDAFHHIPLEEVIETFKRMVDMLKTADPNLVVILGIPIPIDNYEEEQILDLYRQWIQTYAAKQEIPTIDFYSAITSPNTHRICEEYDEDGCHPNLFGHKKMAEVAEVVLLKFCKSI</sequence>
<comment type="caution">
    <text evidence="2">The sequence shown here is derived from an EMBL/GenBank/DDBJ whole genome shotgun (WGS) entry which is preliminary data.</text>
</comment>
<proteinExistence type="predicted"/>
<dbReference type="InterPro" id="IPR036514">
    <property type="entry name" value="SGNH_hydro_sf"/>
</dbReference>
<dbReference type="PANTHER" id="PTHR30383:SF5">
    <property type="entry name" value="SGNH HYDROLASE-TYPE ESTERASE DOMAIN-CONTAINING PROTEIN"/>
    <property type="match status" value="1"/>
</dbReference>
<gene>
    <name evidence="2" type="ORF">BHU72_08430</name>
</gene>
<dbReference type="Proteomes" id="UP000095255">
    <property type="component" value="Unassembled WGS sequence"/>
</dbReference>
<name>A0A1E5L351_9FIRM</name>
<dbReference type="InterPro" id="IPR051532">
    <property type="entry name" value="Ester_Hydrolysis_Enzymes"/>
</dbReference>
<keyword evidence="3" id="KW-1185">Reference proteome</keyword>
<dbReference type="OrthoDB" id="2513075at2"/>
<dbReference type="AlphaFoldDB" id="A0A1E5L351"/>
<dbReference type="GO" id="GO:0004622">
    <property type="term" value="F:phosphatidylcholine lysophospholipase activity"/>
    <property type="evidence" value="ECO:0007669"/>
    <property type="project" value="TreeGrafter"/>
</dbReference>
<evidence type="ECO:0000313" key="2">
    <source>
        <dbReference type="EMBL" id="OEH84527.1"/>
    </source>
</evidence>
<reference evidence="2 3" key="1">
    <citation type="submission" date="2016-09" db="EMBL/GenBank/DDBJ databases">
        <title>Desulfuribacillus arsenicus sp. nov., an obligately anaerobic, dissimilatory arsenic- and antimonate-reducing bacterium isolated from anoxic sediments.</title>
        <authorList>
            <person name="Abin C.A."/>
            <person name="Hollibaugh J.T."/>
        </authorList>
    </citation>
    <scope>NUCLEOTIDE SEQUENCE [LARGE SCALE GENOMIC DNA]</scope>
    <source>
        <strain evidence="2 3">MLFW-2</strain>
    </source>
</reference>
<evidence type="ECO:0000259" key="1">
    <source>
        <dbReference type="Pfam" id="PF13472"/>
    </source>
</evidence>
<dbReference type="RefSeq" id="WP_069702954.1">
    <property type="nucleotide sequence ID" value="NZ_MJAT01000037.1"/>
</dbReference>